<evidence type="ECO:0000313" key="1">
    <source>
        <dbReference type="EMBL" id="MDO5971420.1"/>
    </source>
</evidence>
<keyword evidence="2" id="KW-1185">Reference proteome</keyword>
<protein>
    <submittedName>
        <fullName evidence="1">Uncharacterized protein</fullName>
    </submittedName>
</protein>
<organism evidence="1 2">
    <name type="scientific">Flavivirga aquimarina</name>
    <dbReference type="NCBI Taxonomy" id="2027862"/>
    <lineage>
        <taxon>Bacteria</taxon>
        <taxon>Pseudomonadati</taxon>
        <taxon>Bacteroidota</taxon>
        <taxon>Flavobacteriia</taxon>
        <taxon>Flavobacteriales</taxon>
        <taxon>Flavobacteriaceae</taxon>
        <taxon>Flavivirga</taxon>
    </lineage>
</organism>
<gene>
    <name evidence="1" type="ORF">Q4Q35_16560</name>
</gene>
<dbReference type="RefSeq" id="WP_303279136.1">
    <property type="nucleotide sequence ID" value="NZ_JAUOEK010000155.1"/>
</dbReference>
<dbReference type="EMBL" id="JAUOEK010000155">
    <property type="protein sequence ID" value="MDO5971420.1"/>
    <property type="molecule type" value="Genomic_DNA"/>
</dbReference>
<dbReference type="Proteomes" id="UP001176883">
    <property type="component" value="Unassembled WGS sequence"/>
</dbReference>
<name>A0ABT8WE63_9FLAO</name>
<sequence>MANVEFHKFDYSGSGLAVGGVHDWWLTHSDYRRINLVNVQVNVTAHPWVFLPHYYGLLPSELSVENVRSRVSEDGLVMHFRVRNTGSNPVLYYGVGVSFIDN</sequence>
<accession>A0ABT8WE63</accession>
<proteinExistence type="predicted"/>
<reference evidence="1" key="1">
    <citation type="submission" date="2023-07" db="EMBL/GenBank/DDBJ databases">
        <title>Two novel species in the genus Flavivirga.</title>
        <authorList>
            <person name="Kwon K."/>
        </authorList>
    </citation>
    <scope>NUCLEOTIDE SEQUENCE</scope>
    <source>
        <strain evidence="1">KCTC 52353</strain>
    </source>
</reference>
<comment type="caution">
    <text evidence="1">The sequence shown here is derived from an EMBL/GenBank/DDBJ whole genome shotgun (WGS) entry which is preliminary data.</text>
</comment>
<evidence type="ECO:0000313" key="2">
    <source>
        <dbReference type="Proteomes" id="UP001176883"/>
    </source>
</evidence>